<dbReference type="InterPro" id="IPR049884">
    <property type="entry name" value="Scytalone_dh"/>
</dbReference>
<sequence>MATLTEMPVPSATNPKAISFEDYCGLNAALYEWADSYDSKDWDRLRGVDYRSFLNKLWEAMPAEEFITMISDQKVLGDPLLRTQHFVGATRWERVSDTEAIGWHQLRVPHQRYTDDTLTEVKVKGHAHSANQHWYKKVDGVWKFAGLAPDIRWGEFDWDQVFASGTSSFTSMPAQEPKLDEIQWRSPMAIADLNGIHSNTILYYFAQSPFFNATSNNAVLFSQAMHNQNMFPLIQTREAFEGHLRTMSGLEFMVVEEPAEMGPGMGTGVWIINKQMRKKQPGEEDEVTVLATYFVVGENIYQAPMLADIINARVATIASSMRSIITQAESIRSWKPSQGHTYISPLVKKETADLASSTPGNSQVSQSQQATNVGPDASEERALQRLAEESMKVHVRYGGDYIDENPITGEPGKFHLSSTGRSAAAAAAASSTANASVPSLASVGSLKAGKKDDKKDAPGSSKERKGSQKPRRRKSKSIATTPAAA</sequence>
<keyword evidence="6" id="KW-0804">Transcription</keyword>
<keyword evidence="7 12" id="KW-0456">Lyase</keyword>
<evidence type="ECO:0000256" key="9">
    <source>
        <dbReference type="ARBA" id="ARBA00031259"/>
    </source>
</evidence>
<comment type="caution">
    <text evidence="12">The sequence shown here is derived from an EMBL/GenBank/DDBJ whole genome shotgun (WGS) entry which is preliminary data.</text>
</comment>
<comment type="similarity">
    <text evidence="3">Belongs to the scytalone dehydratase family.</text>
</comment>
<keyword evidence="8" id="KW-0539">Nucleus</keyword>
<evidence type="ECO:0000256" key="7">
    <source>
        <dbReference type="ARBA" id="ARBA00023239"/>
    </source>
</evidence>
<dbReference type="Proteomes" id="UP000034841">
    <property type="component" value="Unassembled WGS sequence"/>
</dbReference>
<feature type="compositionally biased region" description="Basic and acidic residues" evidence="10">
    <location>
        <begin position="449"/>
        <end position="466"/>
    </location>
</feature>
<dbReference type="PANTHER" id="PTHR13104">
    <property type="entry name" value="MED-6-RELATED"/>
    <property type="match status" value="1"/>
</dbReference>
<evidence type="ECO:0000256" key="10">
    <source>
        <dbReference type="SAM" id="MobiDB-lite"/>
    </source>
</evidence>
<evidence type="ECO:0000256" key="5">
    <source>
        <dbReference type="ARBA" id="ARBA00023015"/>
    </source>
</evidence>
<dbReference type="Gene3D" id="3.10.450.580">
    <property type="entry name" value="Mediator complex, subunit Med6"/>
    <property type="match status" value="1"/>
</dbReference>
<evidence type="ECO:0000259" key="11">
    <source>
        <dbReference type="Pfam" id="PF02982"/>
    </source>
</evidence>
<evidence type="ECO:0000256" key="3">
    <source>
        <dbReference type="ARBA" id="ARBA00008584"/>
    </source>
</evidence>
<dbReference type="AlphaFoldDB" id="A0A0F8B7J0"/>
<dbReference type="GO" id="GO:0003712">
    <property type="term" value="F:transcription coregulator activity"/>
    <property type="evidence" value="ECO:0007669"/>
    <property type="project" value="InterPro"/>
</dbReference>
<feature type="compositionally biased region" description="Polar residues" evidence="10">
    <location>
        <begin position="354"/>
        <end position="372"/>
    </location>
</feature>
<comment type="subcellular location">
    <subcellularLocation>
        <location evidence="1">Nucleus</location>
    </subcellularLocation>
</comment>
<dbReference type="InterPro" id="IPR007018">
    <property type="entry name" value="Mediator_Med6"/>
</dbReference>
<evidence type="ECO:0000256" key="4">
    <source>
        <dbReference type="ARBA" id="ARBA00020634"/>
    </source>
</evidence>
<dbReference type="SUPFAM" id="SSF54427">
    <property type="entry name" value="NTF2-like"/>
    <property type="match status" value="1"/>
</dbReference>
<evidence type="ECO:0000313" key="12">
    <source>
        <dbReference type="EMBL" id="KKF96880.1"/>
    </source>
</evidence>
<feature type="region of interest" description="Disordered" evidence="10">
    <location>
        <begin position="352"/>
        <end position="378"/>
    </location>
</feature>
<organism evidence="12 13">
    <name type="scientific">Ceratocystis fimbriata f. sp. platani</name>
    <dbReference type="NCBI Taxonomy" id="88771"/>
    <lineage>
        <taxon>Eukaryota</taxon>
        <taxon>Fungi</taxon>
        <taxon>Dikarya</taxon>
        <taxon>Ascomycota</taxon>
        <taxon>Pezizomycotina</taxon>
        <taxon>Sordariomycetes</taxon>
        <taxon>Hypocreomycetidae</taxon>
        <taxon>Microascales</taxon>
        <taxon>Ceratocystidaceae</taxon>
        <taxon>Ceratocystis</taxon>
    </lineage>
</organism>
<dbReference type="EMBL" id="LBBL01000025">
    <property type="protein sequence ID" value="KKF96880.1"/>
    <property type="molecule type" value="Genomic_DNA"/>
</dbReference>
<name>A0A0F8B7J0_CERFI</name>
<dbReference type="GO" id="GO:0016829">
    <property type="term" value="F:lyase activity"/>
    <property type="evidence" value="ECO:0007669"/>
    <property type="project" value="UniProtKB-KW"/>
</dbReference>
<reference evidence="12 13" key="1">
    <citation type="submission" date="2015-04" db="EMBL/GenBank/DDBJ databases">
        <title>Genome sequence of Ceratocystis platani, a major pathogen of plane trees.</title>
        <authorList>
            <person name="Belbahri L."/>
        </authorList>
    </citation>
    <scope>NUCLEOTIDE SEQUENCE [LARGE SCALE GENOMIC DNA]</scope>
    <source>
        <strain evidence="12 13">CFO</strain>
    </source>
</reference>
<feature type="domain" description="Scytalone dehydratase-like" evidence="11">
    <location>
        <begin position="18"/>
        <end position="169"/>
    </location>
</feature>
<dbReference type="InterPro" id="IPR038566">
    <property type="entry name" value="Mediator_Med6_sf"/>
</dbReference>
<gene>
    <name evidence="12" type="primary">SCD1</name>
    <name evidence="12" type="ORF">CFO_g765</name>
</gene>
<proteinExistence type="inferred from homology"/>
<protein>
    <recommendedName>
        <fullName evidence="4">Mediator of RNA polymerase II transcription subunit 6</fullName>
    </recommendedName>
    <alternativeName>
        <fullName evidence="9">Mediator complex subunit 6</fullName>
    </alternativeName>
</protein>
<accession>A0A0F8B7J0</accession>
<dbReference type="Pfam" id="PF04934">
    <property type="entry name" value="Med6"/>
    <property type="match status" value="1"/>
</dbReference>
<evidence type="ECO:0000313" key="13">
    <source>
        <dbReference type="Proteomes" id="UP000034841"/>
    </source>
</evidence>
<dbReference type="InterPro" id="IPR032710">
    <property type="entry name" value="NTF2-like_dom_sf"/>
</dbReference>
<dbReference type="GO" id="GO:0016592">
    <property type="term" value="C:mediator complex"/>
    <property type="evidence" value="ECO:0007669"/>
    <property type="project" value="InterPro"/>
</dbReference>
<evidence type="ECO:0000256" key="2">
    <source>
        <dbReference type="ARBA" id="ARBA00007526"/>
    </source>
</evidence>
<dbReference type="GO" id="GO:0006357">
    <property type="term" value="P:regulation of transcription by RNA polymerase II"/>
    <property type="evidence" value="ECO:0007669"/>
    <property type="project" value="InterPro"/>
</dbReference>
<keyword evidence="5" id="KW-0805">Transcription regulation</keyword>
<evidence type="ECO:0000256" key="1">
    <source>
        <dbReference type="ARBA" id="ARBA00004123"/>
    </source>
</evidence>
<evidence type="ECO:0000256" key="8">
    <source>
        <dbReference type="ARBA" id="ARBA00023242"/>
    </source>
</evidence>
<dbReference type="Pfam" id="PF02982">
    <property type="entry name" value="Scytalone_dh"/>
    <property type="match status" value="1"/>
</dbReference>
<evidence type="ECO:0000256" key="6">
    <source>
        <dbReference type="ARBA" id="ARBA00023163"/>
    </source>
</evidence>
<feature type="compositionally biased region" description="Basic residues" evidence="10">
    <location>
        <begin position="467"/>
        <end position="476"/>
    </location>
</feature>
<keyword evidence="13" id="KW-1185">Reference proteome</keyword>
<dbReference type="Gene3D" id="3.10.450.50">
    <property type="match status" value="1"/>
</dbReference>
<comment type="similarity">
    <text evidence="2">Belongs to the Mediator complex subunit 6 family.</text>
</comment>
<feature type="region of interest" description="Disordered" evidence="10">
    <location>
        <begin position="428"/>
        <end position="485"/>
    </location>
</feature>
<dbReference type="OrthoDB" id="344220at2759"/>